<dbReference type="STRING" id="662367.SAMN05216167_11794"/>
<accession>A0A1I2CHX9</accession>
<feature type="domain" description="DUF6923" evidence="1">
    <location>
        <begin position="282"/>
        <end position="518"/>
    </location>
</feature>
<evidence type="ECO:0000259" key="1">
    <source>
        <dbReference type="Pfam" id="PF21959"/>
    </source>
</evidence>
<dbReference type="InterPro" id="IPR054215">
    <property type="entry name" value="DUF6923"/>
</dbReference>
<gene>
    <name evidence="2" type="ORF">SAMN05216167_11794</name>
</gene>
<name>A0A1I2CHX9_9BACT</name>
<evidence type="ECO:0000313" key="2">
    <source>
        <dbReference type="EMBL" id="SFE67979.1"/>
    </source>
</evidence>
<feature type="domain" description="DUF6923" evidence="1">
    <location>
        <begin position="547"/>
        <end position="778"/>
    </location>
</feature>
<sequence length="1184" mass="123591">MIKSYNPPPRWQWVWMSIPVVLVLLVMALSARAQQGSQGNTTIFSGAQMTLFGNHNFLTGGAGTQPGIIGTVRSSPAGVLSFAATATGYTGANDANHVDGYVRKQGAGSFVFPTGDNGHYGPFAAAADGTTGAYFFTNPSTAVTSNLGGGNYAALPAGAPFSTSAKDATLSVVSTQEYWDIDGTNNTTITLTWSTLSAIGTLTSNDLSKLTIVGWNGTQWVAIASAVDVTSVLGGTSNLTAGSITTTGVLTPNAYTAYTFGATAALAPFACSSLAYQVAATGGGAPSTLYSFNVATGVRTVIKQDLGRLINGIGYNTVDNLIWGFDGAAREVVRIDATGAITGFTIPNLPERGFNVGDVLNGGYLFLYNTDLATYYVVDINPARPSTYLQLVDPTIGYVLDAAPYGTTITPTLTISDWAYNPSTGNFYGLTAATDATPFRITTLNPVTGVATVGTDAVSGGTIGTETSGFGASFVDNSGNLFVFGNQSGKFFKVNLSSRVATLVSTSSPSGNNDGASCNLANLLPPTPFACVSKTYQVAVPTGQTFSSLYEFDVNTGSRNTLATLTRTINAIGYSTVDNYIWGFDNNLNQVVRIDANGSILGYTIPNLPNLNFINGDVMTGGYLFLYTSGGTRYYVVDINPAHTSTYLQLVDPTTGFTVDNTPFGTAITAYTISDWAYDPVTNKFYGLTNTTATDPFKIVTLDPLTGTTTLAAAGVSGGGIRQEISAFGATYIDNTGNLFVYANTLDVFFRINIATNVATQLSVTGVPLAGNDGASCPLINLITPPTPFSCTSTAYQVAIPNGQTTSTLYGFNVGTGTRTTVAALNRAINAIGYSPTDNLIWGYDNAAHRVVRIDGTGTVTAFNITNLPTNVNYVVGDVMNGGYLFLLNGNRYYVVDIDPSRTGTYLDLVESADNSTVDATPFGTTITNYSLSDWAYNPATNRFYALTDPGNASSFKVVTMNPANGSTTLSTGTVSGGGIQTETSAYGAAFVDASGALFVYANTLDRFFRVDLATNVATILGTTGTPLGGNDGASCTTATLVAQPDLAPIIYALPATQYGTTNFTVVVDVYDLLPTASTGLITVYVSKDPLVNLSFDGAATLVGGRIVQNSIWTLNNSNPDSYIFTTTQSIAGQGRQSIGLTGVLTPGNTQGTLTISTTIVGGSGGEVRIDNNSDADKIDYFKK</sequence>
<dbReference type="EMBL" id="FOLQ01000017">
    <property type="protein sequence ID" value="SFE67979.1"/>
    <property type="molecule type" value="Genomic_DNA"/>
</dbReference>
<organism evidence="2 3">
    <name type="scientific">Spirosoma endophyticum</name>
    <dbReference type="NCBI Taxonomy" id="662367"/>
    <lineage>
        <taxon>Bacteria</taxon>
        <taxon>Pseudomonadati</taxon>
        <taxon>Bacteroidota</taxon>
        <taxon>Cytophagia</taxon>
        <taxon>Cytophagales</taxon>
        <taxon>Cytophagaceae</taxon>
        <taxon>Spirosoma</taxon>
    </lineage>
</organism>
<dbReference type="AlphaFoldDB" id="A0A1I2CHX9"/>
<keyword evidence="3" id="KW-1185">Reference proteome</keyword>
<dbReference type="OrthoDB" id="279982at2"/>
<proteinExistence type="predicted"/>
<reference evidence="2 3" key="1">
    <citation type="submission" date="2016-10" db="EMBL/GenBank/DDBJ databases">
        <authorList>
            <person name="de Groot N.N."/>
        </authorList>
    </citation>
    <scope>NUCLEOTIDE SEQUENCE [LARGE SCALE GENOMIC DNA]</scope>
    <source>
        <strain evidence="2 3">DSM 26130</strain>
    </source>
</reference>
<protein>
    <recommendedName>
        <fullName evidence="1">DUF6923 domain-containing protein</fullName>
    </recommendedName>
</protein>
<dbReference type="RefSeq" id="WP_093832425.1">
    <property type="nucleotide sequence ID" value="NZ_FOLQ01000017.1"/>
</dbReference>
<feature type="domain" description="DUF6923" evidence="1">
    <location>
        <begin position="804"/>
        <end position="1037"/>
    </location>
</feature>
<dbReference type="SUPFAM" id="SSF63825">
    <property type="entry name" value="YWTD domain"/>
    <property type="match status" value="2"/>
</dbReference>
<evidence type="ECO:0000313" key="3">
    <source>
        <dbReference type="Proteomes" id="UP000198598"/>
    </source>
</evidence>
<dbReference type="Proteomes" id="UP000198598">
    <property type="component" value="Unassembled WGS sequence"/>
</dbReference>
<dbReference type="Pfam" id="PF21959">
    <property type="entry name" value="DUF6923"/>
    <property type="match status" value="3"/>
</dbReference>